<protein>
    <submittedName>
        <fullName evidence="1">Malonyl CoA-ACP transacylase</fullName>
    </submittedName>
</protein>
<dbReference type="Pfam" id="PF23716">
    <property type="entry name" value="DUF7158"/>
    <property type="match status" value="1"/>
</dbReference>
<dbReference type="AlphaFoldDB" id="A0A9X2XWI7"/>
<evidence type="ECO:0000313" key="1">
    <source>
        <dbReference type="EMBL" id="MCV7070501.1"/>
    </source>
</evidence>
<proteinExistence type="predicted"/>
<reference evidence="1" key="2">
    <citation type="journal article" date="2022" name="BMC Genomics">
        <title>Comparative genome analysis of mycobacteria focusing on tRNA and non-coding RNA.</title>
        <authorList>
            <person name="Behra P.R.K."/>
            <person name="Pettersson B.M.F."/>
            <person name="Ramesh M."/>
            <person name="Das S."/>
            <person name="Dasgupta S."/>
            <person name="Kirsebom L.A."/>
        </authorList>
    </citation>
    <scope>NUCLEOTIDE SEQUENCE</scope>
    <source>
        <strain evidence="1">DSM 45406</strain>
    </source>
</reference>
<organism evidence="1 2">
    <name type="scientific">Mycolicibacterium rufum</name>
    <dbReference type="NCBI Taxonomy" id="318424"/>
    <lineage>
        <taxon>Bacteria</taxon>
        <taxon>Bacillati</taxon>
        <taxon>Actinomycetota</taxon>
        <taxon>Actinomycetes</taxon>
        <taxon>Mycobacteriales</taxon>
        <taxon>Mycobacteriaceae</taxon>
        <taxon>Mycolicibacterium</taxon>
    </lineage>
</organism>
<sequence>MRAGLAAIVAGEPVTITEVDVRERAVRARAPEHALPRPGTREA</sequence>
<gene>
    <name evidence="1" type="ORF">H7H73_08560</name>
</gene>
<evidence type="ECO:0000313" key="2">
    <source>
        <dbReference type="Proteomes" id="UP001140272"/>
    </source>
</evidence>
<name>A0A9X2XWI7_9MYCO</name>
<reference evidence="1" key="1">
    <citation type="submission" date="2020-07" db="EMBL/GenBank/DDBJ databases">
        <authorList>
            <person name="Pettersson B.M.F."/>
            <person name="Behra P.R.K."/>
            <person name="Ramesh M."/>
            <person name="Das S."/>
            <person name="Dasgupta S."/>
            <person name="Kirsebom L.A."/>
        </authorList>
    </citation>
    <scope>NUCLEOTIDE SEQUENCE</scope>
    <source>
        <strain evidence="1">DSM 45406</strain>
    </source>
</reference>
<dbReference type="InterPro" id="IPR055582">
    <property type="entry name" value="DUF7158"/>
</dbReference>
<dbReference type="Proteomes" id="UP001140272">
    <property type="component" value="Unassembled WGS sequence"/>
</dbReference>
<accession>A0A9X2XWI7</accession>
<dbReference type="EMBL" id="JACKRN010000308">
    <property type="protein sequence ID" value="MCV7070501.1"/>
    <property type="molecule type" value="Genomic_DNA"/>
</dbReference>
<feature type="non-terminal residue" evidence="1">
    <location>
        <position position="43"/>
    </location>
</feature>
<comment type="caution">
    <text evidence="1">The sequence shown here is derived from an EMBL/GenBank/DDBJ whole genome shotgun (WGS) entry which is preliminary data.</text>
</comment>